<dbReference type="Proteomes" id="UP000240971">
    <property type="component" value="Unassembled WGS sequence"/>
</dbReference>
<proteinExistence type="predicted"/>
<dbReference type="OrthoDB" id="2678921at2"/>
<organism evidence="1 2">
    <name type="scientific">Chitinophaga niastensis</name>
    <dbReference type="NCBI Taxonomy" id="536980"/>
    <lineage>
        <taxon>Bacteria</taxon>
        <taxon>Pseudomonadati</taxon>
        <taxon>Bacteroidota</taxon>
        <taxon>Chitinophagia</taxon>
        <taxon>Chitinophagales</taxon>
        <taxon>Chitinophagaceae</taxon>
        <taxon>Chitinophaga</taxon>
    </lineage>
</organism>
<name>A0A2P8HQ16_CHINA</name>
<accession>A0A2P8HQ16</accession>
<comment type="caution">
    <text evidence="1">The sequence shown here is derived from an EMBL/GenBank/DDBJ whole genome shotgun (WGS) entry which is preliminary data.</text>
</comment>
<gene>
    <name evidence="1" type="ORF">CLV51_1021164</name>
</gene>
<evidence type="ECO:0008006" key="3">
    <source>
        <dbReference type="Google" id="ProtNLM"/>
    </source>
</evidence>
<keyword evidence="2" id="KW-1185">Reference proteome</keyword>
<dbReference type="EMBL" id="PYAW01000002">
    <property type="protein sequence ID" value="PSL48297.1"/>
    <property type="molecule type" value="Genomic_DNA"/>
</dbReference>
<evidence type="ECO:0000313" key="1">
    <source>
        <dbReference type="EMBL" id="PSL48297.1"/>
    </source>
</evidence>
<sequence>MTQVNEILKHSINAIEYRFIKATAGSKDNFGDYKISDHTRSPNEIINHMYDLATKTKTMIKEGHFNCPVPESLKFEDEVKRFLSAIKELEAVIANSEISIEISKKLLQGPILDMATHIGQIAMLNGLNGNKITKESYFAADLDSPIRHLRG</sequence>
<reference evidence="1 2" key="1">
    <citation type="submission" date="2018-03" db="EMBL/GenBank/DDBJ databases">
        <title>Genomic Encyclopedia of Archaeal and Bacterial Type Strains, Phase II (KMG-II): from individual species to whole genera.</title>
        <authorList>
            <person name="Goeker M."/>
        </authorList>
    </citation>
    <scope>NUCLEOTIDE SEQUENCE [LARGE SCALE GENOMIC DNA]</scope>
    <source>
        <strain evidence="1 2">DSM 24859</strain>
    </source>
</reference>
<protein>
    <recommendedName>
        <fullName evidence="3">DinB family protein</fullName>
    </recommendedName>
</protein>
<dbReference type="AlphaFoldDB" id="A0A2P8HQ16"/>
<dbReference type="RefSeq" id="WP_106528688.1">
    <property type="nucleotide sequence ID" value="NZ_PYAW01000002.1"/>
</dbReference>
<evidence type="ECO:0000313" key="2">
    <source>
        <dbReference type="Proteomes" id="UP000240971"/>
    </source>
</evidence>